<dbReference type="AlphaFoldDB" id="A0AA37IW93"/>
<comment type="similarity">
    <text evidence="4">Belongs to the GART family.</text>
</comment>
<protein>
    <recommendedName>
        <fullName evidence="4">Phosphoribosylglycinamide formyltransferase</fullName>
        <ecNumber evidence="4">2.1.2.2</ecNumber>
    </recommendedName>
    <alternativeName>
        <fullName evidence="4">5'-phosphoribosylglycinamide transformylase</fullName>
    </alternativeName>
    <alternativeName>
        <fullName evidence="4">GAR transformylase</fullName>
        <shortName evidence="4">GART</shortName>
    </alternativeName>
</protein>
<dbReference type="GO" id="GO:0006189">
    <property type="term" value="P:'de novo' IMP biosynthetic process"/>
    <property type="evidence" value="ECO:0007669"/>
    <property type="project" value="UniProtKB-UniRule"/>
</dbReference>
<dbReference type="PANTHER" id="PTHR43369:SF2">
    <property type="entry name" value="PHOSPHORIBOSYLGLYCINAMIDE FORMYLTRANSFERASE"/>
    <property type="match status" value="1"/>
</dbReference>
<dbReference type="SUPFAM" id="SSF53328">
    <property type="entry name" value="Formyltransferase"/>
    <property type="match status" value="1"/>
</dbReference>
<feature type="site" description="Raises pKa of active site His" evidence="4">
    <location>
        <position position="151"/>
    </location>
</feature>
<reference evidence="6" key="1">
    <citation type="journal article" date="2022" name="Int. J. Syst. Evol. Microbiol.">
        <title>Genome-based, phenotypic and chemotaxonomic classification of Faecalibacterium strains: proposal of three novel species Faecalibacterium duncaniae sp. nov., Faecalibacterium hattorii sp. nov. and Faecalibacterium gallinarum sp. nov. .</title>
        <authorList>
            <person name="Sakamoto M."/>
            <person name="Sakurai N."/>
            <person name="Tanno H."/>
            <person name="Iino T."/>
            <person name="Ohkuma M."/>
            <person name="Endo A."/>
        </authorList>
    </citation>
    <scope>NUCLEOTIDE SEQUENCE</scope>
    <source>
        <strain evidence="6">JCM 17207</strain>
    </source>
</reference>
<dbReference type="Gene3D" id="3.40.50.170">
    <property type="entry name" value="Formyl transferase, N-terminal domain"/>
    <property type="match status" value="1"/>
</dbReference>
<dbReference type="GO" id="GO:0005737">
    <property type="term" value="C:cytoplasm"/>
    <property type="evidence" value="ECO:0007669"/>
    <property type="project" value="TreeGrafter"/>
</dbReference>
<comment type="caution">
    <text evidence="4">Lacks conserved residue(s) required for the propagation of feature annotation.</text>
</comment>
<dbReference type="NCBIfam" id="TIGR00639">
    <property type="entry name" value="PurN"/>
    <property type="match status" value="1"/>
</dbReference>
<keyword evidence="7" id="KW-1185">Reference proteome</keyword>
<evidence type="ECO:0000259" key="5">
    <source>
        <dbReference type="Pfam" id="PF00551"/>
    </source>
</evidence>
<keyword evidence="3 4" id="KW-0658">Purine biosynthesis</keyword>
<dbReference type="InterPro" id="IPR004607">
    <property type="entry name" value="GART"/>
</dbReference>
<evidence type="ECO:0000313" key="7">
    <source>
        <dbReference type="Proteomes" id="UP001055185"/>
    </source>
</evidence>
<gene>
    <name evidence="6" type="primary">PurN</name>
    <name evidence="4" type="synonym">purN</name>
    <name evidence="6" type="ORF">JCM17207_02880</name>
</gene>
<keyword evidence="2 4" id="KW-0808">Transferase</keyword>
<feature type="binding site" evidence="4">
    <location>
        <begin position="12"/>
        <end position="14"/>
    </location>
    <ligand>
        <name>N(1)-(5-phospho-beta-D-ribosyl)glycinamide</name>
        <dbReference type="ChEBI" id="CHEBI:143788"/>
    </ligand>
</feature>
<dbReference type="Proteomes" id="UP001055185">
    <property type="component" value="Unassembled WGS sequence"/>
</dbReference>
<evidence type="ECO:0000256" key="2">
    <source>
        <dbReference type="ARBA" id="ARBA00022679"/>
    </source>
</evidence>
<evidence type="ECO:0000256" key="1">
    <source>
        <dbReference type="ARBA" id="ARBA00005054"/>
    </source>
</evidence>
<dbReference type="GO" id="GO:0004644">
    <property type="term" value="F:phosphoribosylglycinamide formyltransferase activity"/>
    <property type="evidence" value="ECO:0007669"/>
    <property type="project" value="UniProtKB-UniRule"/>
</dbReference>
<dbReference type="Pfam" id="PF00551">
    <property type="entry name" value="Formyl_trans_N"/>
    <property type="match status" value="1"/>
</dbReference>
<name>A0AA37IW93_9FIRM</name>
<evidence type="ECO:0000256" key="3">
    <source>
        <dbReference type="ARBA" id="ARBA00022755"/>
    </source>
</evidence>
<feature type="binding site" evidence="4">
    <location>
        <position position="108"/>
    </location>
    <ligand>
        <name>(6R)-10-formyltetrahydrofolate</name>
        <dbReference type="ChEBI" id="CHEBI:195366"/>
    </ligand>
</feature>
<comment type="caution">
    <text evidence="6">The sequence shown here is derived from an EMBL/GenBank/DDBJ whole genome shotgun (WGS) entry which is preliminary data.</text>
</comment>
<comment type="function">
    <text evidence="4">Catalyzes the transfer of a formyl group from 10-formyltetrahydrofolate to 5-phospho-ribosyl-glycinamide (GAR), producing 5-phospho-ribosyl-N-formylglycinamide (FGAR) and tetrahydrofolate.</text>
</comment>
<dbReference type="EC" id="2.1.2.2" evidence="4"/>
<comment type="pathway">
    <text evidence="1 4">Purine metabolism; IMP biosynthesis via de novo pathway; N(2)-formyl-N(1)-(5-phospho-D-ribosyl)glycinamide from N(1)-(5-phospho-D-ribosyl)glycinamide (10-formyl THF route): step 1/1.</text>
</comment>
<sequence length="198" mass="21006">MLKIAVLVSGGGTNLQALLDSEARGENPNGKITLVVASKPGVYALERAEKAGVESCVVRRKDYADSAAFDAALLEVLRAHEIDLVVLAGFLSVLGPSVIAAYPRRILNVHPALIPSFCGPGMYGLRPHEAALARGCKVTGATVHFVNEECDGGPILLQKAVEIQPGDTPEILQKRVMVEAEWQLLPKAVAMICSGEVE</sequence>
<dbReference type="InterPro" id="IPR036477">
    <property type="entry name" value="Formyl_transf_N_sf"/>
</dbReference>
<comment type="catalytic activity">
    <reaction evidence="4">
        <text>N(1)-(5-phospho-beta-D-ribosyl)glycinamide + (6R)-10-formyltetrahydrofolate = N(2)-formyl-N(1)-(5-phospho-beta-D-ribosyl)glycinamide + (6S)-5,6,7,8-tetrahydrofolate + H(+)</text>
        <dbReference type="Rhea" id="RHEA:15053"/>
        <dbReference type="ChEBI" id="CHEBI:15378"/>
        <dbReference type="ChEBI" id="CHEBI:57453"/>
        <dbReference type="ChEBI" id="CHEBI:143788"/>
        <dbReference type="ChEBI" id="CHEBI:147286"/>
        <dbReference type="ChEBI" id="CHEBI:195366"/>
        <dbReference type="EC" id="2.1.2.2"/>
    </reaction>
</comment>
<evidence type="ECO:0000256" key="4">
    <source>
        <dbReference type="HAMAP-Rule" id="MF_01930"/>
    </source>
</evidence>
<dbReference type="EMBL" id="BQKV01000014">
    <property type="protein sequence ID" value="GJN63663.1"/>
    <property type="molecule type" value="Genomic_DNA"/>
</dbReference>
<evidence type="ECO:0000313" key="6">
    <source>
        <dbReference type="EMBL" id="GJN63663.1"/>
    </source>
</evidence>
<dbReference type="InterPro" id="IPR002376">
    <property type="entry name" value="Formyl_transf_N"/>
</dbReference>
<feature type="active site" description="Proton donor" evidence="4">
    <location>
        <position position="110"/>
    </location>
</feature>
<feature type="domain" description="Formyl transferase N-terminal" evidence="5">
    <location>
        <begin position="3"/>
        <end position="189"/>
    </location>
</feature>
<proteinExistence type="inferred from homology"/>
<dbReference type="CDD" id="cd08645">
    <property type="entry name" value="FMT_core_GART"/>
    <property type="match status" value="1"/>
</dbReference>
<accession>A0AA37IW93</accession>
<dbReference type="RefSeq" id="WP_238315787.1">
    <property type="nucleotide sequence ID" value="NZ_BQKV01000014.1"/>
</dbReference>
<dbReference type="HAMAP" id="MF_01930">
    <property type="entry name" value="PurN"/>
    <property type="match status" value="1"/>
</dbReference>
<dbReference type="PANTHER" id="PTHR43369">
    <property type="entry name" value="PHOSPHORIBOSYLGLYCINAMIDE FORMYLTRANSFERASE"/>
    <property type="match status" value="1"/>
</dbReference>
<organism evidence="6 7">
    <name type="scientific">Faecalibacterium gallinarum</name>
    <dbReference type="NCBI Taxonomy" id="2903556"/>
    <lineage>
        <taxon>Bacteria</taxon>
        <taxon>Bacillati</taxon>
        <taxon>Bacillota</taxon>
        <taxon>Clostridia</taxon>
        <taxon>Eubacteriales</taxon>
        <taxon>Oscillospiraceae</taxon>
        <taxon>Faecalibacterium</taxon>
    </lineage>
</organism>